<keyword evidence="1" id="KW-0732">Signal</keyword>
<comment type="caution">
    <text evidence="3">The sequence shown here is derived from an EMBL/GenBank/DDBJ whole genome shotgun (WGS) entry which is preliminary data.</text>
</comment>
<name>A0A7K1Y6P0_9SPHI</name>
<dbReference type="GO" id="GO:0016740">
    <property type="term" value="F:transferase activity"/>
    <property type="evidence" value="ECO:0007669"/>
    <property type="project" value="InterPro"/>
</dbReference>
<dbReference type="InterPro" id="IPR005490">
    <property type="entry name" value="LD_TPept_cat_dom"/>
</dbReference>
<accession>A0A7K1Y6P0</accession>
<reference evidence="3 4" key="1">
    <citation type="submission" date="2019-11" db="EMBL/GenBank/DDBJ databases">
        <title>Pedobacter sp. HMF7647 Genome sequencing and assembly.</title>
        <authorList>
            <person name="Kang H."/>
            <person name="Kim H."/>
            <person name="Joh K."/>
        </authorList>
    </citation>
    <scope>NUCLEOTIDE SEQUENCE [LARGE SCALE GENOMIC DNA]</scope>
    <source>
        <strain evidence="3 4">HMF7647</strain>
    </source>
</reference>
<gene>
    <name evidence="3" type="ORF">GS399_02320</name>
</gene>
<feature type="domain" description="L,D-TPase catalytic" evidence="2">
    <location>
        <begin position="57"/>
        <end position="220"/>
    </location>
</feature>
<sequence length="243" mass="27502">MISRKLVFIIISILTYNLSTAQPVQIGGTYNSQQLVIVKTIGWNDIHGRLTAYEWNDSKWKEVLKDIPVIVGRSGLAWGKSLLKTQNTEGKQKKEGDGNSPAGIFKLTGLFGYNDFDSKMNSLKVDTATYCVDDLKSKYYNRIVKTDTVKKEWNSAETMKLKDDEYKYGVFVAYNTSEIEPGKGSCIFMHIWKNSENPTSGCTAMTEENIIKLISFLDKNKNPLLIQLPANEYKKLGKTYILP</sequence>
<dbReference type="Proteomes" id="UP000466586">
    <property type="component" value="Unassembled WGS sequence"/>
</dbReference>
<dbReference type="PANTHER" id="PTHR38589">
    <property type="entry name" value="BLR0621 PROTEIN"/>
    <property type="match status" value="1"/>
</dbReference>
<dbReference type="AlphaFoldDB" id="A0A7K1Y6P0"/>
<dbReference type="RefSeq" id="WP_160842955.1">
    <property type="nucleotide sequence ID" value="NZ_WVHT01000001.1"/>
</dbReference>
<dbReference type="EMBL" id="WVHT01000001">
    <property type="protein sequence ID" value="MXV49789.1"/>
    <property type="molecule type" value="Genomic_DNA"/>
</dbReference>
<keyword evidence="4" id="KW-1185">Reference proteome</keyword>
<evidence type="ECO:0000259" key="2">
    <source>
        <dbReference type="Pfam" id="PF03734"/>
    </source>
</evidence>
<dbReference type="Pfam" id="PF03734">
    <property type="entry name" value="YkuD"/>
    <property type="match status" value="1"/>
</dbReference>
<feature type="signal peptide" evidence="1">
    <location>
        <begin position="1"/>
        <end position="21"/>
    </location>
</feature>
<organism evidence="3 4">
    <name type="scientific">Hufsiella arboris</name>
    <dbReference type="NCBI Taxonomy" id="2695275"/>
    <lineage>
        <taxon>Bacteria</taxon>
        <taxon>Pseudomonadati</taxon>
        <taxon>Bacteroidota</taxon>
        <taxon>Sphingobacteriia</taxon>
        <taxon>Sphingobacteriales</taxon>
        <taxon>Sphingobacteriaceae</taxon>
        <taxon>Hufsiella</taxon>
    </lineage>
</organism>
<evidence type="ECO:0000313" key="4">
    <source>
        <dbReference type="Proteomes" id="UP000466586"/>
    </source>
</evidence>
<evidence type="ECO:0000313" key="3">
    <source>
        <dbReference type="EMBL" id="MXV49789.1"/>
    </source>
</evidence>
<protein>
    <submittedName>
        <fullName evidence="3">L,D-transpeptidase family protein</fullName>
    </submittedName>
</protein>
<dbReference type="PANTHER" id="PTHR38589:SF1">
    <property type="entry name" value="BLR0621 PROTEIN"/>
    <property type="match status" value="1"/>
</dbReference>
<proteinExistence type="predicted"/>
<feature type="chain" id="PRO_5029831170" evidence="1">
    <location>
        <begin position="22"/>
        <end position="243"/>
    </location>
</feature>
<evidence type="ECO:0000256" key="1">
    <source>
        <dbReference type="SAM" id="SignalP"/>
    </source>
</evidence>